<gene>
    <name evidence="1" type="primary">NCL1_05182</name>
    <name evidence="1" type="ORF">TNCV_4395241</name>
</gene>
<accession>A0A8X6W4K6</accession>
<evidence type="ECO:0000313" key="1">
    <source>
        <dbReference type="EMBL" id="GFY28190.1"/>
    </source>
</evidence>
<organism evidence="1 2">
    <name type="scientific">Trichonephila clavipes</name>
    <name type="common">Golden silk orbweaver</name>
    <name type="synonym">Nephila clavipes</name>
    <dbReference type="NCBI Taxonomy" id="2585209"/>
    <lineage>
        <taxon>Eukaryota</taxon>
        <taxon>Metazoa</taxon>
        <taxon>Ecdysozoa</taxon>
        <taxon>Arthropoda</taxon>
        <taxon>Chelicerata</taxon>
        <taxon>Arachnida</taxon>
        <taxon>Araneae</taxon>
        <taxon>Araneomorphae</taxon>
        <taxon>Entelegynae</taxon>
        <taxon>Araneoidea</taxon>
        <taxon>Nephilidae</taxon>
        <taxon>Trichonephila</taxon>
    </lineage>
</organism>
<sequence length="142" mass="16312">MWRFEIYKTRSNYKRSYLSVRKDIPARQCGVRGIVIMWKDEVGMSVGCLMRMIIGGNWRNSEVVRRSSNGKNDYRGNYTRMVVKEISGSTTGIDFRRMIEDLTIGDTNLEMGVKNIILLEGTAEIEVRVRILVEAIRGKGDD</sequence>
<comment type="caution">
    <text evidence="1">The sequence shown here is derived from an EMBL/GenBank/DDBJ whole genome shotgun (WGS) entry which is preliminary data.</text>
</comment>
<keyword evidence="2" id="KW-1185">Reference proteome</keyword>
<proteinExistence type="predicted"/>
<dbReference type="AlphaFoldDB" id="A0A8X6W4K6"/>
<dbReference type="Proteomes" id="UP000887159">
    <property type="component" value="Unassembled WGS sequence"/>
</dbReference>
<protein>
    <submittedName>
        <fullName evidence="1">Uncharacterized protein</fullName>
    </submittedName>
</protein>
<name>A0A8X6W4K6_TRICX</name>
<dbReference type="EMBL" id="BMAU01021383">
    <property type="protein sequence ID" value="GFY28190.1"/>
    <property type="molecule type" value="Genomic_DNA"/>
</dbReference>
<reference evidence="1" key="1">
    <citation type="submission" date="2020-08" db="EMBL/GenBank/DDBJ databases">
        <title>Multicomponent nature underlies the extraordinary mechanical properties of spider dragline silk.</title>
        <authorList>
            <person name="Kono N."/>
            <person name="Nakamura H."/>
            <person name="Mori M."/>
            <person name="Yoshida Y."/>
            <person name="Ohtoshi R."/>
            <person name="Malay A.D."/>
            <person name="Moran D.A.P."/>
            <person name="Tomita M."/>
            <person name="Numata K."/>
            <person name="Arakawa K."/>
        </authorList>
    </citation>
    <scope>NUCLEOTIDE SEQUENCE</scope>
</reference>
<evidence type="ECO:0000313" key="2">
    <source>
        <dbReference type="Proteomes" id="UP000887159"/>
    </source>
</evidence>